<dbReference type="InterPro" id="IPR047111">
    <property type="entry name" value="YbaP-like"/>
</dbReference>
<keyword evidence="1" id="KW-0732">Signal</keyword>
<accession>A0A1C3V6K8</accession>
<reference evidence="3" key="1">
    <citation type="submission" date="2016-08" db="EMBL/GenBank/DDBJ databases">
        <authorList>
            <person name="Varghese N."/>
            <person name="Submissions Spin"/>
        </authorList>
    </citation>
    <scope>NUCLEOTIDE SEQUENCE [LARGE SCALE GENOMIC DNA]</scope>
    <source>
        <strain evidence="3">CCBAU 57015</strain>
    </source>
</reference>
<feature type="signal peptide" evidence="1">
    <location>
        <begin position="1"/>
        <end position="40"/>
    </location>
</feature>
<gene>
    <name evidence="2" type="ORF">GA0061100_104470</name>
</gene>
<dbReference type="CDD" id="cd14789">
    <property type="entry name" value="Tiki"/>
    <property type="match status" value="1"/>
</dbReference>
<dbReference type="PANTHER" id="PTHR40590:SF1">
    <property type="entry name" value="CYTOPLASMIC PROTEIN"/>
    <property type="match status" value="1"/>
</dbReference>
<dbReference type="STRING" id="52131.GA0061100_104470"/>
<dbReference type="AlphaFoldDB" id="A0A1C3V6K8"/>
<proteinExistence type="predicted"/>
<evidence type="ECO:0000313" key="2">
    <source>
        <dbReference type="EMBL" id="SCB23331.1"/>
    </source>
</evidence>
<evidence type="ECO:0008006" key="4">
    <source>
        <dbReference type="Google" id="ProtNLM"/>
    </source>
</evidence>
<feature type="chain" id="PRO_5008683941" description="TraB family protein" evidence="1">
    <location>
        <begin position="41"/>
        <end position="347"/>
    </location>
</feature>
<keyword evidence="3" id="KW-1185">Reference proteome</keyword>
<dbReference type="InterPro" id="IPR002816">
    <property type="entry name" value="TraB/PrgY/GumN_fam"/>
</dbReference>
<protein>
    <recommendedName>
        <fullName evidence="4">TraB family protein</fullName>
    </recommendedName>
</protein>
<dbReference type="Proteomes" id="UP000186228">
    <property type="component" value="Unassembled WGS sequence"/>
</dbReference>
<sequence length="347" mass="38076">MRNNSLVSFAGRFRGIASRVAALLLLAALLSVPAGSPALADNSGSCGGKDLLLQLRKNDPFRYGAIIDDASKVANGYSIFWKIEKPGVEPSWLLGTMHSSDERVLKLPAEFHDAFDSIDTLVLELKEIANPNTIALELLKHPELTMLPPQKNLDQILPPEETAQIAAGLAKRGVPITSVLRMRPWFIYMTLLACTAQQNANGQYVLDRQLAVDAEKNGVDIEGLETPLEQFQAMADLSDELTMKGLLEAFKLPYNMNDITETLVGLYVTGNSGLMKAFVEGLSDDKTIDITFMKRIVSDRNELMAKRILPYIEKGNVMMAVGALHLPGDHGVVELLRKQGYTLTPVN</sequence>
<organism evidence="2 3">
    <name type="scientific">Rhizobium hainanense</name>
    <dbReference type="NCBI Taxonomy" id="52131"/>
    <lineage>
        <taxon>Bacteria</taxon>
        <taxon>Pseudomonadati</taxon>
        <taxon>Pseudomonadota</taxon>
        <taxon>Alphaproteobacteria</taxon>
        <taxon>Hyphomicrobiales</taxon>
        <taxon>Rhizobiaceae</taxon>
        <taxon>Rhizobium/Agrobacterium group</taxon>
        <taxon>Rhizobium</taxon>
    </lineage>
</organism>
<dbReference type="EMBL" id="FMAC01000004">
    <property type="protein sequence ID" value="SCB23331.1"/>
    <property type="molecule type" value="Genomic_DNA"/>
</dbReference>
<evidence type="ECO:0000313" key="3">
    <source>
        <dbReference type="Proteomes" id="UP000186228"/>
    </source>
</evidence>
<dbReference type="Pfam" id="PF01963">
    <property type="entry name" value="TraB_PrgY_gumN"/>
    <property type="match status" value="1"/>
</dbReference>
<evidence type="ECO:0000256" key="1">
    <source>
        <dbReference type="SAM" id="SignalP"/>
    </source>
</evidence>
<dbReference type="PANTHER" id="PTHR40590">
    <property type="entry name" value="CYTOPLASMIC PROTEIN-RELATED"/>
    <property type="match status" value="1"/>
</dbReference>
<name>A0A1C3V6K8_9HYPH</name>